<sequence>MAVTESTLVNSIVGAGTFFKGQIDVSGLLRIDGDFSGGVKTSGRVIVGRGGRADCTIDAATVVIGGVFRGTIYASEKVILLETAMVLGNIFAPRLIADSGVILDGAVHLRGVEQKDPRQTVPAGEKTVSEAGSHRRKRRSGRRRLPVGNL</sequence>
<evidence type="ECO:0000313" key="4">
    <source>
        <dbReference type="Proteomes" id="UP000186400"/>
    </source>
</evidence>
<dbReference type="PANTHER" id="PTHR35024:SF4">
    <property type="entry name" value="POLYMER-FORMING CYTOSKELETAL PROTEIN"/>
    <property type="match status" value="1"/>
</dbReference>
<dbReference type="PANTHER" id="PTHR35024">
    <property type="entry name" value="HYPOTHETICAL CYTOSOLIC PROTEIN"/>
    <property type="match status" value="1"/>
</dbReference>
<reference evidence="3 4" key="1">
    <citation type="submission" date="2017-01" db="EMBL/GenBank/DDBJ databases">
        <authorList>
            <person name="Mah S.A."/>
            <person name="Swanson W.J."/>
            <person name="Moy G.W."/>
            <person name="Vacquier V.D."/>
        </authorList>
    </citation>
    <scope>NUCLEOTIDE SEQUENCE [LARGE SCALE GENOMIC DNA]</scope>
    <source>
        <strain evidence="3 4">ASpG1</strain>
    </source>
</reference>
<evidence type="ECO:0000256" key="2">
    <source>
        <dbReference type="SAM" id="MobiDB-lite"/>
    </source>
</evidence>
<dbReference type="EMBL" id="FTMS01000016">
    <property type="protein sequence ID" value="SIQ84308.1"/>
    <property type="molecule type" value="Genomic_DNA"/>
</dbReference>
<evidence type="ECO:0000256" key="1">
    <source>
        <dbReference type="ARBA" id="ARBA00044755"/>
    </source>
</evidence>
<accession>A0A1N6W2Q3</accession>
<feature type="region of interest" description="Disordered" evidence="2">
    <location>
        <begin position="114"/>
        <end position="150"/>
    </location>
</feature>
<keyword evidence="4" id="KW-1185">Reference proteome</keyword>
<dbReference type="OrthoDB" id="350414at2"/>
<gene>
    <name evidence="3" type="ORF">SAMN05920897_11661</name>
</gene>
<dbReference type="Proteomes" id="UP000186400">
    <property type="component" value="Unassembled WGS sequence"/>
</dbReference>
<dbReference type="RefSeq" id="WP_076489540.1">
    <property type="nucleotide sequence ID" value="NZ_FTMS01000016.1"/>
</dbReference>
<dbReference type="STRING" id="159291.SAMN05920897_11661"/>
<name>A0A1N6W2Q3_9SPIO</name>
<dbReference type="Pfam" id="PF04519">
    <property type="entry name" value="Bactofilin"/>
    <property type="match status" value="1"/>
</dbReference>
<protein>
    <submittedName>
        <fullName evidence="3">Protein CcmA, bactofilin family</fullName>
    </submittedName>
</protein>
<dbReference type="InterPro" id="IPR007607">
    <property type="entry name" value="BacA/B"/>
</dbReference>
<organism evidence="3 4">
    <name type="scientific">Alkalispirochaeta americana</name>
    <dbReference type="NCBI Taxonomy" id="159291"/>
    <lineage>
        <taxon>Bacteria</taxon>
        <taxon>Pseudomonadati</taxon>
        <taxon>Spirochaetota</taxon>
        <taxon>Spirochaetia</taxon>
        <taxon>Spirochaetales</taxon>
        <taxon>Spirochaetaceae</taxon>
        <taxon>Alkalispirochaeta</taxon>
    </lineage>
</organism>
<proteinExistence type="inferred from homology"/>
<evidence type="ECO:0000313" key="3">
    <source>
        <dbReference type="EMBL" id="SIQ84308.1"/>
    </source>
</evidence>
<dbReference type="AlphaFoldDB" id="A0A1N6W2Q3"/>
<feature type="compositionally biased region" description="Basic residues" evidence="2">
    <location>
        <begin position="134"/>
        <end position="150"/>
    </location>
</feature>
<comment type="similarity">
    <text evidence="1">Belongs to the bactofilin family.</text>
</comment>